<name>A0AAV9H6D8_9PEZI</name>
<feature type="region of interest" description="Disordered" evidence="1">
    <location>
        <begin position="65"/>
        <end position="234"/>
    </location>
</feature>
<dbReference type="EMBL" id="MU865914">
    <property type="protein sequence ID" value="KAK4455469.1"/>
    <property type="molecule type" value="Genomic_DNA"/>
</dbReference>
<reference evidence="2" key="2">
    <citation type="submission" date="2023-05" db="EMBL/GenBank/DDBJ databases">
        <authorList>
            <consortium name="Lawrence Berkeley National Laboratory"/>
            <person name="Steindorff A."/>
            <person name="Hensen N."/>
            <person name="Bonometti L."/>
            <person name="Westerberg I."/>
            <person name="Brannstrom I.O."/>
            <person name="Guillou S."/>
            <person name="Cros-Aarteil S."/>
            <person name="Calhoun S."/>
            <person name="Haridas S."/>
            <person name="Kuo A."/>
            <person name="Mondo S."/>
            <person name="Pangilinan J."/>
            <person name="Riley R."/>
            <person name="Labutti K."/>
            <person name="Andreopoulos B."/>
            <person name="Lipzen A."/>
            <person name="Chen C."/>
            <person name="Yanf M."/>
            <person name="Daum C."/>
            <person name="Ng V."/>
            <person name="Clum A."/>
            <person name="Ohm R."/>
            <person name="Martin F."/>
            <person name="Silar P."/>
            <person name="Natvig D."/>
            <person name="Lalanne C."/>
            <person name="Gautier V."/>
            <person name="Ament-Velasquez S.L."/>
            <person name="Kruys A."/>
            <person name="Hutchinson M.I."/>
            <person name="Powell A.J."/>
            <person name="Barry K."/>
            <person name="Miller A.N."/>
            <person name="Grigoriev I.V."/>
            <person name="Debuchy R."/>
            <person name="Gladieux P."/>
            <person name="Thoren M.H."/>
            <person name="Johannesson H."/>
        </authorList>
    </citation>
    <scope>NUCLEOTIDE SEQUENCE</scope>
    <source>
        <strain evidence="2">PSN243</strain>
    </source>
</reference>
<protein>
    <submittedName>
        <fullName evidence="2">Uncharacterized protein</fullName>
    </submittedName>
</protein>
<dbReference type="Proteomes" id="UP001321760">
    <property type="component" value="Unassembled WGS sequence"/>
</dbReference>
<comment type="caution">
    <text evidence="2">The sequence shown here is derived from an EMBL/GenBank/DDBJ whole genome shotgun (WGS) entry which is preliminary data.</text>
</comment>
<proteinExistence type="predicted"/>
<reference evidence="2" key="1">
    <citation type="journal article" date="2023" name="Mol. Phylogenet. Evol.">
        <title>Genome-scale phylogeny and comparative genomics of the fungal order Sordariales.</title>
        <authorList>
            <person name="Hensen N."/>
            <person name="Bonometti L."/>
            <person name="Westerberg I."/>
            <person name="Brannstrom I.O."/>
            <person name="Guillou S."/>
            <person name="Cros-Aarteil S."/>
            <person name="Calhoun S."/>
            <person name="Haridas S."/>
            <person name="Kuo A."/>
            <person name="Mondo S."/>
            <person name="Pangilinan J."/>
            <person name="Riley R."/>
            <person name="LaButti K."/>
            <person name="Andreopoulos B."/>
            <person name="Lipzen A."/>
            <person name="Chen C."/>
            <person name="Yan M."/>
            <person name="Daum C."/>
            <person name="Ng V."/>
            <person name="Clum A."/>
            <person name="Steindorff A."/>
            <person name="Ohm R.A."/>
            <person name="Martin F."/>
            <person name="Silar P."/>
            <person name="Natvig D.O."/>
            <person name="Lalanne C."/>
            <person name="Gautier V."/>
            <person name="Ament-Velasquez S.L."/>
            <person name="Kruys A."/>
            <person name="Hutchinson M.I."/>
            <person name="Powell A.J."/>
            <person name="Barry K."/>
            <person name="Miller A.N."/>
            <person name="Grigoriev I.V."/>
            <person name="Debuchy R."/>
            <person name="Gladieux P."/>
            <person name="Hiltunen Thoren M."/>
            <person name="Johannesson H."/>
        </authorList>
    </citation>
    <scope>NUCLEOTIDE SEQUENCE</scope>
    <source>
        <strain evidence="2">PSN243</strain>
    </source>
</reference>
<feature type="compositionally biased region" description="Basic and acidic residues" evidence="1">
    <location>
        <begin position="96"/>
        <end position="112"/>
    </location>
</feature>
<sequence length="234" mass="25109">MIPPALGAVDVPGPDHSGYRLFPSNQSRKGDEVERECVEELETSPNTSLFYPRVGTSGDIIDSRRLLGFPSSHSQGTGTRPNPIDLAAPSAIPPHMRSDMEQWRRKAQDRPVQDLTVKFAATQLDLPPPRATSSQTRSRTSPTPAGSVRSAQSVRSLMSSGPERHSGTPSRRSDQPYAESSWSGDAANDGSPTTTTDGPSGVRVGTRVPSLGSSLRHKFQRSAPKQPKSGDVAK</sequence>
<gene>
    <name evidence="2" type="ORF">QBC34DRAFT_68237</name>
</gene>
<organism evidence="2 3">
    <name type="scientific">Podospora aff. communis PSN243</name>
    <dbReference type="NCBI Taxonomy" id="3040156"/>
    <lineage>
        <taxon>Eukaryota</taxon>
        <taxon>Fungi</taxon>
        <taxon>Dikarya</taxon>
        <taxon>Ascomycota</taxon>
        <taxon>Pezizomycotina</taxon>
        <taxon>Sordariomycetes</taxon>
        <taxon>Sordariomycetidae</taxon>
        <taxon>Sordariales</taxon>
        <taxon>Podosporaceae</taxon>
        <taxon>Podospora</taxon>
    </lineage>
</organism>
<feature type="region of interest" description="Disordered" evidence="1">
    <location>
        <begin position="1"/>
        <end position="33"/>
    </location>
</feature>
<feature type="compositionally biased region" description="Basic and acidic residues" evidence="1">
    <location>
        <begin position="162"/>
        <end position="174"/>
    </location>
</feature>
<dbReference type="AlphaFoldDB" id="A0AAV9H6D8"/>
<evidence type="ECO:0000313" key="2">
    <source>
        <dbReference type="EMBL" id="KAK4455469.1"/>
    </source>
</evidence>
<accession>A0AAV9H6D8</accession>
<feature type="compositionally biased region" description="Polar residues" evidence="1">
    <location>
        <begin position="149"/>
        <end position="159"/>
    </location>
</feature>
<evidence type="ECO:0000256" key="1">
    <source>
        <dbReference type="SAM" id="MobiDB-lite"/>
    </source>
</evidence>
<feature type="compositionally biased region" description="Low complexity" evidence="1">
    <location>
        <begin position="189"/>
        <end position="201"/>
    </location>
</feature>
<evidence type="ECO:0000313" key="3">
    <source>
        <dbReference type="Proteomes" id="UP001321760"/>
    </source>
</evidence>
<feature type="compositionally biased region" description="Low complexity" evidence="1">
    <location>
        <begin position="131"/>
        <end position="145"/>
    </location>
</feature>
<keyword evidence="3" id="KW-1185">Reference proteome</keyword>
<feature type="compositionally biased region" description="Polar residues" evidence="1">
    <location>
        <begin position="71"/>
        <end position="80"/>
    </location>
</feature>